<dbReference type="PRINTS" id="PR01217">
    <property type="entry name" value="PRICHEXTENSN"/>
</dbReference>
<keyword evidence="2" id="KW-0812">Transmembrane</keyword>
<feature type="compositionally biased region" description="Low complexity" evidence="1">
    <location>
        <begin position="474"/>
        <end position="492"/>
    </location>
</feature>
<evidence type="ECO:0000256" key="1">
    <source>
        <dbReference type="SAM" id="MobiDB-lite"/>
    </source>
</evidence>
<dbReference type="PANTHER" id="PTHR15032:SF4">
    <property type="entry name" value="N-ACYL-PHOSPHATIDYLETHANOLAMINE-HYDROLYZING PHOSPHOLIPASE D"/>
    <property type="match status" value="1"/>
</dbReference>
<dbReference type="EMBL" id="BTTX01000003">
    <property type="protein sequence ID" value="GMU06840.1"/>
    <property type="molecule type" value="Genomic_DNA"/>
</dbReference>
<keyword evidence="2" id="KW-0472">Membrane</keyword>
<evidence type="ECO:0000313" key="4">
    <source>
        <dbReference type="EMBL" id="GMU06840.1"/>
    </source>
</evidence>
<proteinExistence type="predicted"/>
<feature type="region of interest" description="Disordered" evidence="1">
    <location>
        <begin position="430"/>
        <end position="565"/>
    </location>
</feature>
<dbReference type="InterPro" id="IPR001279">
    <property type="entry name" value="Metallo-B-lactamas"/>
</dbReference>
<dbReference type="Gene3D" id="3.60.15.10">
    <property type="entry name" value="Ribonuclease Z/Hydroxyacylglutathione hydrolase-like"/>
    <property type="match status" value="1"/>
</dbReference>
<dbReference type="Proteomes" id="UP001342631">
    <property type="component" value="Unassembled WGS sequence"/>
</dbReference>
<feature type="domain" description="Metallo-beta-lactamase" evidence="3">
    <location>
        <begin position="143"/>
        <end position="338"/>
    </location>
</feature>
<dbReference type="Pfam" id="PF12706">
    <property type="entry name" value="Lactamase_B_2"/>
    <property type="match status" value="1"/>
</dbReference>
<dbReference type="SUPFAM" id="SSF56281">
    <property type="entry name" value="Metallo-hydrolase/oxidoreductase"/>
    <property type="match status" value="1"/>
</dbReference>
<sequence>MRAADKARQKAFRTAFPSYGQRPSWGGRLLRLLGWALLLLAVFLGIVVIDGWRAFGRAPEGARLERMARSPQWQDGGFVNPQPILNNWERTLSDLFHTSPESTPRMPVVVDRIDPKRFATPPEDGLRVTWLGHSSTLVEVDGHRVLTDPVWGERTSPLEWIGPKRWFPAPIALDALPPIDAVVISHDHYDHLDFATITAMKDWNTTFVVPLGVGAHLEYWGVPASRIVELDWWERTKVKGLDIVATPARHASGRFLQQDKTLWAGWALVGPRHRVYYSGDTGLFPAMEEIGAKLGPFDLTMIETGQYGAGWPDWHLGPEQAVLAHRLVKGRLMLPVHWGLVTLAYHGWTEPIERSLVAAKHDGVGITAPRPGQDFLALAPPPVERWWPDRPWKTAEEAPIVASQIPPKLREGHPALPLLAVPATVSPQGAKSAATIAQPAPTPVTAPAARPPAAPQGTNPPAAVPPQGANPTVATPQGTPRTAAPAPQAAGTKLATPQGTPGTEAPAPQGAGTKLATPRAGPPGANPPAMNAATSAPQGAPTQPAPPPDVTAPLGVGATVATPHE</sequence>
<feature type="compositionally biased region" description="Low complexity" evidence="1">
    <location>
        <begin position="527"/>
        <end position="542"/>
    </location>
</feature>
<dbReference type="PANTHER" id="PTHR15032">
    <property type="entry name" value="N-ACYL-PHOSPHATIDYLETHANOLAMINE-HYDROLYZING PHOSPHOLIPASE D"/>
    <property type="match status" value="1"/>
</dbReference>
<feature type="transmembrane region" description="Helical" evidence="2">
    <location>
        <begin position="32"/>
        <end position="55"/>
    </location>
</feature>
<evidence type="ECO:0000259" key="3">
    <source>
        <dbReference type="Pfam" id="PF12706"/>
    </source>
</evidence>
<reference evidence="4 5" key="1">
    <citation type="journal article" date="2024" name="Arch. Microbiol.">
        <title>Corallococcus caeni sp. nov., a novel myxobacterium isolated from activated sludge.</title>
        <authorList>
            <person name="Tomita S."/>
            <person name="Nakai R."/>
            <person name="Kuroda K."/>
            <person name="Kurashita H."/>
            <person name="Hatamoto M."/>
            <person name="Yamaguchi T."/>
            <person name="Narihiro T."/>
        </authorList>
    </citation>
    <scope>NUCLEOTIDE SEQUENCE [LARGE SCALE GENOMIC DNA]</scope>
    <source>
        <strain evidence="4 5">NO1</strain>
    </source>
</reference>
<feature type="compositionally biased region" description="Pro residues" evidence="1">
    <location>
        <begin position="440"/>
        <end position="454"/>
    </location>
</feature>
<name>A0ABQ6QS69_9BACT</name>
<dbReference type="InterPro" id="IPR036866">
    <property type="entry name" value="RibonucZ/Hydroxyglut_hydro"/>
</dbReference>
<evidence type="ECO:0000313" key="5">
    <source>
        <dbReference type="Proteomes" id="UP001342631"/>
    </source>
</evidence>
<comment type="caution">
    <text evidence="4">The sequence shown here is derived from an EMBL/GenBank/DDBJ whole genome shotgun (WGS) entry which is preliminary data.</text>
</comment>
<keyword evidence="2" id="KW-1133">Transmembrane helix</keyword>
<accession>A0ABQ6QS69</accession>
<keyword evidence="5" id="KW-1185">Reference proteome</keyword>
<organism evidence="4 5">
    <name type="scientific">Corallococcus caeni</name>
    <dbReference type="NCBI Taxonomy" id="3082388"/>
    <lineage>
        <taxon>Bacteria</taxon>
        <taxon>Pseudomonadati</taxon>
        <taxon>Myxococcota</taxon>
        <taxon>Myxococcia</taxon>
        <taxon>Myxococcales</taxon>
        <taxon>Cystobacterineae</taxon>
        <taxon>Myxococcaceae</taxon>
        <taxon>Corallococcus</taxon>
    </lineage>
</organism>
<gene>
    <name evidence="4" type="ORF">ASNO1_30930</name>
</gene>
<protein>
    <recommendedName>
        <fullName evidence="3">Metallo-beta-lactamase domain-containing protein</fullName>
    </recommendedName>
</protein>
<evidence type="ECO:0000256" key="2">
    <source>
        <dbReference type="SAM" id="Phobius"/>
    </source>
</evidence>